<dbReference type="PANTHER" id="PTHR43601:SF3">
    <property type="entry name" value="THIOREDOXIN, MITOCHONDRIAL"/>
    <property type="match status" value="1"/>
</dbReference>
<dbReference type="PROSITE" id="PS51352">
    <property type="entry name" value="THIOREDOXIN_2"/>
    <property type="match status" value="1"/>
</dbReference>
<keyword evidence="1" id="KW-0676">Redox-active center</keyword>
<evidence type="ECO:0000313" key="6">
    <source>
        <dbReference type="EMBL" id="RGV16756.1"/>
    </source>
</evidence>
<proteinExistence type="predicted"/>
<dbReference type="InterPro" id="IPR017937">
    <property type="entry name" value="Thioredoxin_CS"/>
</dbReference>
<organism evidence="6 7">
    <name type="scientific">Odoribacter splanchnicus</name>
    <dbReference type="NCBI Taxonomy" id="28118"/>
    <lineage>
        <taxon>Bacteria</taxon>
        <taxon>Pseudomonadati</taxon>
        <taxon>Bacteroidota</taxon>
        <taxon>Bacteroidia</taxon>
        <taxon>Bacteroidales</taxon>
        <taxon>Odoribacteraceae</taxon>
        <taxon>Odoribacter</taxon>
    </lineage>
</organism>
<protein>
    <submittedName>
        <fullName evidence="6">DUF255 domain-containing protein</fullName>
    </submittedName>
</protein>
<accession>A0A1Y3YD90</accession>
<dbReference type="Proteomes" id="UP000283426">
    <property type="component" value="Unassembled WGS sequence"/>
</dbReference>
<dbReference type="InterPro" id="IPR013766">
    <property type="entry name" value="Thioredoxin_domain"/>
</dbReference>
<dbReference type="Gene3D" id="3.40.30.10">
    <property type="entry name" value="Glutaredoxin"/>
    <property type="match status" value="1"/>
</dbReference>
<reference evidence="7 8" key="1">
    <citation type="submission" date="2018-08" db="EMBL/GenBank/DDBJ databases">
        <title>A genome reference for cultivated species of the human gut microbiota.</title>
        <authorList>
            <person name="Zou Y."/>
            <person name="Xue W."/>
            <person name="Luo G."/>
        </authorList>
    </citation>
    <scope>NUCLEOTIDE SEQUENCE [LARGE SCALE GENOMIC DNA]</scope>
    <source>
        <strain evidence="6 7">AF14-6AC</strain>
        <strain evidence="5 8">AF16-14</strain>
    </source>
</reference>
<evidence type="ECO:0000313" key="8">
    <source>
        <dbReference type="Proteomes" id="UP000284243"/>
    </source>
</evidence>
<dbReference type="Pfam" id="PF00085">
    <property type="entry name" value="Thioredoxin"/>
    <property type="match status" value="1"/>
</dbReference>
<dbReference type="AlphaFoldDB" id="A0A1Y3YD90"/>
<evidence type="ECO:0000256" key="3">
    <source>
        <dbReference type="SAM" id="SignalP"/>
    </source>
</evidence>
<dbReference type="PROSITE" id="PS00194">
    <property type="entry name" value="THIOREDOXIN_1"/>
    <property type="match status" value="1"/>
</dbReference>
<dbReference type="Proteomes" id="UP000284243">
    <property type="component" value="Unassembled WGS sequence"/>
</dbReference>
<feature type="signal peptide" evidence="3">
    <location>
        <begin position="1"/>
        <end position="20"/>
    </location>
</feature>
<evidence type="ECO:0000313" key="5">
    <source>
        <dbReference type="EMBL" id="RGU55639.1"/>
    </source>
</evidence>
<dbReference type="PANTHER" id="PTHR43601">
    <property type="entry name" value="THIOREDOXIN, MITOCHONDRIAL"/>
    <property type="match status" value="1"/>
</dbReference>
<feature type="compositionally biased region" description="Basic and acidic residues" evidence="2">
    <location>
        <begin position="384"/>
        <end position="397"/>
    </location>
</feature>
<dbReference type="GO" id="GO:0045454">
    <property type="term" value="P:cell redox homeostasis"/>
    <property type="evidence" value="ECO:0007669"/>
    <property type="project" value="TreeGrafter"/>
</dbReference>
<evidence type="ECO:0000313" key="7">
    <source>
        <dbReference type="Proteomes" id="UP000283426"/>
    </source>
</evidence>
<dbReference type="EMBL" id="QRYC01000016">
    <property type="protein sequence ID" value="RGU55639.1"/>
    <property type="molecule type" value="Genomic_DNA"/>
</dbReference>
<dbReference type="CDD" id="cd02947">
    <property type="entry name" value="TRX_family"/>
    <property type="match status" value="1"/>
</dbReference>
<keyword evidence="3" id="KW-0732">Signal</keyword>
<dbReference type="SUPFAM" id="SSF52833">
    <property type="entry name" value="Thioredoxin-like"/>
    <property type="match status" value="1"/>
</dbReference>
<feature type="region of interest" description="Disordered" evidence="2">
    <location>
        <begin position="384"/>
        <end position="408"/>
    </location>
</feature>
<gene>
    <name evidence="6" type="ORF">DWW24_21445</name>
    <name evidence="5" type="ORF">DWW57_12035</name>
</gene>
<dbReference type="InterPro" id="IPR036249">
    <property type="entry name" value="Thioredoxin-like_sf"/>
</dbReference>
<dbReference type="EMBL" id="QRYW01000074">
    <property type="protein sequence ID" value="RGV16756.1"/>
    <property type="molecule type" value="Genomic_DNA"/>
</dbReference>
<sequence>MKKVFLLVMLVAGILFGAEAQNRSINFEQTKVWKQIVKKAKKEKKLIFVDCYTSWCGPCKMLANNVFTKDEVADYFNQTFVNAKYDMEKDEDGIILKTQFGVKAFPTLVFVDPATQQVVHRMVGAGSAEWLVEGAKTAGDPQNNLTGLTKRYEAGERNGEFLGRYLAALASAYMQEEQGKVASEYLNTLSEEQLATKENWDLVKKYVSDPLSGPLKKVMQNRDKFYAVAGKEVVDYKLDNSIMGATMALTHWRPGMGQTFDEKRNEELIGYLLSVDYAGVPAALAQLYTAAYIRKGDFRGLLDKMKEVLSYNMFRSGADLNYFQNNIEALTLCDDKALVEEGIKWIDEVCAVTPDFFSKANLMNSKARLQTKIGDTLGADKSKMEEEKYNKEGEKRSGGKVFRAMRMN</sequence>
<comment type="caution">
    <text evidence="6">The sequence shown here is derived from an EMBL/GenBank/DDBJ whole genome shotgun (WGS) entry which is preliminary data.</text>
</comment>
<dbReference type="RefSeq" id="WP_022159922.1">
    <property type="nucleotide sequence ID" value="NZ_JABWDG010000024.1"/>
</dbReference>
<evidence type="ECO:0000256" key="1">
    <source>
        <dbReference type="ARBA" id="ARBA00023284"/>
    </source>
</evidence>
<feature type="chain" id="PRO_5036312656" evidence="3">
    <location>
        <begin position="21"/>
        <end position="408"/>
    </location>
</feature>
<feature type="domain" description="Thioredoxin" evidence="4">
    <location>
        <begin position="14"/>
        <end position="140"/>
    </location>
</feature>
<name>A0A1Y3YD90_9BACT</name>
<evidence type="ECO:0000256" key="2">
    <source>
        <dbReference type="SAM" id="MobiDB-lite"/>
    </source>
</evidence>
<evidence type="ECO:0000259" key="4">
    <source>
        <dbReference type="PROSITE" id="PS51352"/>
    </source>
</evidence>